<dbReference type="AlphaFoldDB" id="A0A9D1WA47"/>
<evidence type="ECO:0000313" key="1">
    <source>
        <dbReference type="EMBL" id="HIX55152.1"/>
    </source>
</evidence>
<name>A0A9D1WA47_9SPHI</name>
<comment type="caution">
    <text evidence="1">The sequence shown here is derived from an EMBL/GenBank/DDBJ whole genome shotgun (WGS) entry which is preliminary data.</text>
</comment>
<reference evidence="1" key="2">
    <citation type="submission" date="2021-04" db="EMBL/GenBank/DDBJ databases">
        <authorList>
            <person name="Gilroy R."/>
        </authorList>
    </citation>
    <scope>NUCLEOTIDE SEQUENCE</scope>
    <source>
        <strain evidence="1">1719</strain>
    </source>
</reference>
<dbReference type="Proteomes" id="UP000824156">
    <property type="component" value="Unassembled WGS sequence"/>
</dbReference>
<sequence>MSNVDQKIENVANKIESAVNKAWKKRSFRIVSKSISATAEIGLMIGAAHLSQKGYKSAATCLFGLGAVGLVCDLLFNRK</sequence>
<proteinExistence type="predicted"/>
<reference evidence="1" key="1">
    <citation type="journal article" date="2021" name="PeerJ">
        <title>Extensive microbial diversity within the chicken gut microbiome revealed by metagenomics and culture.</title>
        <authorList>
            <person name="Gilroy R."/>
            <person name="Ravi A."/>
            <person name="Getino M."/>
            <person name="Pursley I."/>
            <person name="Horton D.L."/>
            <person name="Alikhan N.F."/>
            <person name="Baker D."/>
            <person name="Gharbi K."/>
            <person name="Hall N."/>
            <person name="Watson M."/>
            <person name="Adriaenssens E.M."/>
            <person name="Foster-Nyarko E."/>
            <person name="Jarju S."/>
            <person name="Secka A."/>
            <person name="Antonio M."/>
            <person name="Oren A."/>
            <person name="Chaudhuri R.R."/>
            <person name="La Ragione R."/>
            <person name="Hildebrand F."/>
            <person name="Pallen M.J."/>
        </authorList>
    </citation>
    <scope>NUCLEOTIDE SEQUENCE</scope>
    <source>
        <strain evidence="1">1719</strain>
    </source>
</reference>
<evidence type="ECO:0000313" key="2">
    <source>
        <dbReference type="Proteomes" id="UP000824156"/>
    </source>
</evidence>
<dbReference type="EMBL" id="DXEZ01000247">
    <property type="protein sequence ID" value="HIX55152.1"/>
    <property type="molecule type" value="Genomic_DNA"/>
</dbReference>
<accession>A0A9D1WA47</accession>
<protein>
    <submittedName>
        <fullName evidence="1">Uncharacterized protein</fullName>
    </submittedName>
</protein>
<gene>
    <name evidence="1" type="ORF">H9853_09000</name>
</gene>
<organism evidence="1 2">
    <name type="scientific">Candidatus Sphingobacterium stercoripullorum</name>
    <dbReference type="NCBI Taxonomy" id="2838759"/>
    <lineage>
        <taxon>Bacteria</taxon>
        <taxon>Pseudomonadati</taxon>
        <taxon>Bacteroidota</taxon>
        <taxon>Sphingobacteriia</taxon>
        <taxon>Sphingobacteriales</taxon>
        <taxon>Sphingobacteriaceae</taxon>
        <taxon>Sphingobacterium</taxon>
    </lineage>
</organism>